<dbReference type="InterPro" id="IPR011765">
    <property type="entry name" value="Pept_M16_N"/>
</dbReference>
<gene>
    <name evidence="3" type="ORF">QNA08_06490</name>
</gene>
<dbReference type="EMBL" id="JASJEV010000003">
    <property type="protein sequence ID" value="MDJ1157879.1"/>
    <property type="molecule type" value="Genomic_DNA"/>
</dbReference>
<reference evidence="3 4" key="1">
    <citation type="submission" date="2023-05" db="EMBL/GenBank/DDBJ databases">
        <title>Chelatococcus sp. nov., a moderately thermophilic bacterium isolated from hot spring microbial mat.</title>
        <authorList>
            <person name="Hu C.-J."/>
            <person name="Li W.-J."/>
        </authorList>
    </citation>
    <scope>NUCLEOTIDE SEQUENCE [LARGE SCALE GENOMIC DNA]</scope>
    <source>
        <strain evidence="3 4">SYSU G07232</strain>
    </source>
</reference>
<dbReference type="RefSeq" id="WP_283739872.1">
    <property type="nucleotide sequence ID" value="NZ_JASJEV010000003.1"/>
</dbReference>
<dbReference type="InterPro" id="IPR050361">
    <property type="entry name" value="MPP/UQCRC_Complex"/>
</dbReference>
<dbReference type="Pfam" id="PF00675">
    <property type="entry name" value="Peptidase_M16"/>
    <property type="match status" value="1"/>
</dbReference>
<feature type="domain" description="Peptidase M16 C-terminal" evidence="2">
    <location>
        <begin position="184"/>
        <end position="357"/>
    </location>
</feature>
<organism evidence="3 4">
    <name type="scientific">Chelatococcus albus</name>
    <dbReference type="NCBI Taxonomy" id="3047466"/>
    <lineage>
        <taxon>Bacteria</taxon>
        <taxon>Pseudomonadati</taxon>
        <taxon>Pseudomonadota</taxon>
        <taxon>Alphaproteobacteria</taxon>
        <taxon>Hyphomicrobiales</taxon>
        <taxon>Chelatococcaceae</taxon>
        <taxon>Chelatococcus</taxon>
    </lineage>
</organism>
<sequence>MTFAAGATTAVSASPRMIERVVSPGGIEAWLVEEHAVPLIAMEIAFVGGAAQDPAGKHGAGYLLASLLDEGAGPYDADAFQEKLAEKAIELHFTADRDAWRGSLKTLARHADEAFALLRLALCEPRLDTAAVERVRAQVLAGLRHEAKDPDTLANRAFFAAAFPNHPYGHPIRGTLDSVEAVGRADLDDLRRRGLARSNLVVSVVGAIDAATLARHLDAVFGALPATADLVEVPEIAPDGLGSRTVVDVDVPQSVIRFGGPGIARRDPDFMPAFVLNHILGGGAFTSRLFQEVREKRGLAYGVSTGLMPLRRAAMFTGGTATKNERAAESLAVIREEIGKLLAEGPSADELAKAKQYLIGSYALNFDTSTKIASQLVQIALEGLGIDYIDRRNDLVAAVTAEDLRRAAQRLYGAGELLVVVAGRPVGL</sequence>
<keyword evidence="4" id="KW-1185">Reference proteome</keyword>
<feature type="domain" description="Peptidase M16 N-terminal" evidence="1">
    <location>
        <begin position="44"/>
        <end position="175"/>
    </location>
</feature>
<dbReference type="PANTHER" id="PTHR11851:SF224">
    <property type="entry name" value="PROCESSING PROTEASE"/>
    <property type="match status" value="1"/>
</dbReference>
<evidence type="ECO:0000259" key="2">
    <source>
        <dbReference type="Pfam" id="PF05193"/>
    </source>
</evidence>
<dbReference type="PANTHER" id="PTHR11851">
    <property type="entry name" value="METALLOPROTEASE"/>
    <property type="match status" value="1"/>
</dbReference>
<dbReference type="Proteomes" id="UP001321492">
    <property type="component" value="Unassembled WGS sequence"/>
</dbReference>
<evidence type="ECO:0000313" key="4">
    <source>
        <dbReference type="Proteomes" id="UP001321492"/>
    </source>
</evidence>
<dbReference type="Gene3D" id="3.30.830.10">
    <property type="entry name" value="Metalloenzyme, LuxS/M16 peptidase-like"/>
    <property type="match status" value="2"/>
</dbReference>
<accession>A0ABT7AET0</accession>
<evidence type="ECO:0000313" key="3">
    <source>
        <dbReference type="EMBL" id="MDJ1157879.1"/>
    </source>
</evidence>
<dbReference type="SUPFAM" id="SSF63411">
    <property type="entry name" value="LuxS/MPP-like metallohydrolase"/>
    <property type="match status" value="2"/>
</dbReference>
<comment type="caution">
    <text evidence="3">The sequence shown here is derived from an EMBL/GenBank/DDBJ whole genome shotgun (WGS) entry which is preliminary data.</text>
</comment>
<protein>
    <submittedName>
        <fullName evidence="3">Pitrilysin family protein</fullName>
    </submittedName>
</protein>
<dbReference type="InterPro" id="IPR011249">
    <property type="entry name" value="Metalloenz_LuxS/M16"/>
</dbReference>
<dbReference type="InterPro" id="IPR007863">
    <property type="entry name" value="Peptidase_M16_C"/>
</dbReference>
<name>A0ABT7AET0_9HYPH</name>
<proteinExistence type="predicted"/>
<dbReference type="Pfam" id="PF05193">
    <property type="entry name" value="Peptidase_M16_C"/>
    <property type="match status" value="1"/>
</dbReference>
<evidence type="ECO:0000259" key="1">
    <source>
        <dbReference type="Pfam" id="PF00675"/>
    </source>
</evidence>